<dbReference type="EMBL" id="KL596965">
    <property type="protein sequence ID" value="KER21467.1"/>
    <property type="molecule type" value="Genomic_DNA"/>
</dbReference>
<evidence type="ECO:0000313" key="3">
    <source>
        <dbReference type="Proteomes" id="UP000054324"/>
    </source>
</evidence>
<reference evidence="2 3" key="1">
    <citation type="submission" date="2013-11" db="EMBL/GenBank/DDBJ databases">
        <title>Opisthorchis viverrini - life in the bile duct.</title>
        <authorList>
            <person name="Young N.D."/>
            <person name="Nagarajan N."/>
            <person name="Lin S.J."/>
            <person name="Korhonen P.K."/>
            <person name="Jex A.R."/>
            <person name="Hall R.S."/>
            <person name="Safavi-Hemami H."/>
            <person name="Kaewkong W."/>
            <person name="Bertrand D."/>
            <person name="Gao S."/>
            <person name="Seet Q."/>
            <person name="Wongkham S."/>
            <person name="Teh B.T."/>
            <person name="Wongkham C."/>
            <person name="Intapan P.M."/>
            <person name="Maleewong W."/>
            <person name="Yang X."/>
            <person name="Hu M."/>
            <person name="Wang Z."/>
            <person name="Hofmann A."/>
            <person name="Sternberg P.W."/>
            <person name="Tan P."/>
            <person name="Wang J."/>
            <person name="Gasser R.B."/>
        </authorList>
    </citation>
    <scope>NUCLEOTIDE SEQUENCE [LARGE SCALE GENOMIC DNA]</scope>
</reference>
<gene>
    <name evidence="2" type="ORF">T265_15086</name>
</gene>
<proteinExistence type="predicted"/>
<feature type="region of interest" description="Disordered" evidence="1">
    <location>
        <begin position="191"/>
        <end position="239"/>
    </location>
</feature>
<protein>
    <submittedName>
        <fullName evidence="2">Uncharacterized protein</fullName>
    </submittedName>
</protein>
<name>A0A074Z7A9_OPIVI</name>
<dbReference type="STRING" id="6198.A0A074Z7A9"/>
<dbReference type="AlphaFoldDB" id="A0A074Z7A9"/>
<sequence>MWNQRVTHQALIAMNVNTGRIEKEWLTFKGKSDAPKNSTFTFYVTPYLKKPVITGQVDEVVGRLAGYSERIVKTGGATLIVGVHEETGCRDEKCQVDDAALQIAGKSNWDLTQLLRFLRVPTILGVWAVKIDNWNFDSQQPYYVSDAQLTGDLHALLASSTVPFINISPPADETAANLVPPDGRPVCRTPLHGFPPRLPSPPPSPPPLAASVATSFGLQGESSAPPTDPGCLKSSSPALSSKSSRLTVWVIERHQERSAGFKFLALIQMGTAGFAVFMDFYIAQLVESNRSIKVFVRKLGYKREIRGSVGFHPWYMKSFVTKVLRAARVSHDHIDSNEYKTSEDEKLCVHSPTSKNASDSEKYIQMGLSKNLDVQQTPHQCPKSSKEFWYPSWVQEHHATPLNLKPNECDFRASHFGYFKTRNHRLLEQHWEELVAEKHLGIAEHSRILEKKINSCPHCGKRLRRLLQRLDCSLGVSCKSASHLTFLIPDHLVLYGRSPGDRARVTRACTAASEELYVSRNSMMEKRGNPYVKVDFVFRMTNSEGNNYSEPRSSRDSIGTVVINKLIATFSPSVAKEVSAPMVVK</sequence>
<accession>A0A074Z7A9</accession>
<evidence type="ECO:0000313" key="2">
    <source>
        <dbReference type="EMBL" id="KER21467.1"/>
    </source>
</evidence>
<feature type="compositionally biased region" description="Pro residues" evidence="1">
    <location>
        <begin position="196"/>
        <end position="208"/>
    </location>
</feature>
<dbReference type="CTD" id="20329252"/>
<dbReference type="KEGG" id="ovi:T265_15086"/>
<dbReference type="Proteomes" id="UP000054324">
    <property type="component" value="Unassembled WGS sequence"/>
</dbReference>
<feature type="compositionally biased region" description="Polar residues" evidence="1">
    <location>
        <begin position="212"/>
        <end position="225"/>
    </location>
</feature>
<keyword evidence="3" id="KW-1185">Reference proteome</keyword>
<dbReference type="GeneID" id="20329252"/>
<organism evidence="2 3">
    <name type="scientific">Opisthorchis viverrini</name>
    <name type="common">Southeast Asian liver fluke</name>
    <dbReference type="NCBI Taxonomy" id="6198"/>
    <lineage>
        <taxon>Eukaryota</taxon>
        <taxon>Metazoa</taxon>
        <taxon>Spiralia</taxon>
        <taxon>Lophotrochozoa</taxon>
        <taxon>Platyhelminthes</taxon>
        <taxon>Trematoda</taxon>
        <taxon>Digenea</taxon>
        <taxon>Opisthorchiida</taxon>
        <taxon>Opisthorchiata</taxon>
        <taxon>Opisthorchiidae</taxon>
        <taxon>Opisthorchis</taxon>
    </lineage>
</organism>
<evidence type="ECO:0000256" key="1">
    <source>
        <dbReference type="SAM" id="MobiDB-lite"/>
    </source>
</evidence>
<feature type="non-terminal residue" evidence="2">
    <location>
        <position position="585"/>
    </location>
</feature>
<dbReference type="RefSeq" id="XP_009174785.1">
    <property type="nucleotide sequence ID" value="XM_009176521.1"/>
</dbReference>